<evidence type="ECO:0000256" key="4">
    <source>
        <dbReference type="ARBA" id="ARBA00022598"/>
    </source>
</evidence>
<keyword evidence="13" id="KW-1185">Reference proteome</keyword>
<evidence type="ECO:0000256" key="5">
    <source>
        <dbReference type="ARBA" id="ARBA00022723"/>
    </source>
</evidence>
<dbReference type="PANTHER" id="PTHR11136">
    <property type="entry name" value="FOLYLPOLYGLUTAMATE SYNTHASE-RELATED"/>
    <property type="match status" value="1"/>
</dbReference>
<dbReference type="EMBL" id="AGEL01000006">
    <property type="protein sequence ID" value="EHO17007.1"/>
    <property type="molecule type" value="Genomic_DNA"/>
</dbReference>
<dbReference type="Pfam" id="PF08245">
    <property type="entry name" value="Mur_ligase_M"/>
    <property type="match status" value="1"/>
</dbReference>
<dbReference type="Gene3D" id="3.90.190.20">
    <property type="entry name" value="Mur ligase, C-terminal domain"/>
    <property type="match status" value="1"/>
</dbReference>
<name>A0AA37DGA6_9FIRM</name>
<dbReference type="FunFam" id="3.40.1190.10:FF:000011">
    <property type="entry name" value="Folylpolyglutamate synthase/dihydrofolate synthase"/>
    <property type="match status" value="1"/>
</dbReference>
<dbReference type="Proteomes" id="UP000018466">
    <property type="component" value="Unassembled WGS sequence"/>
</dbReference>
<keyword evidence="5" id="KW-0479">Metal-binding</keyword>
<dbReference type="GO" id="GO:0005524">
    <property type="term" value="F:ATP binding"/>
    <property type="evidence" value="ECO:0007669"/>
    <property type="project" value="UniProtKB-KW"/>
</dbReference>
<dbReference type="InterPro" id="IPR036615">
    <property type="entry name" value="Mur_ligase_C_dom_sf"/>
</dbReference>
<evidence type="ECO:0000256" key="9">
    <source>
        <dbReference type="ARBA" id="ARBA00047493"/>
    </source>
</evidence>
<dbReference type="GO" id="GO:0005829">
    <property type="term" value="C:cytosol"/>
    <property type="evidence" value="ECO:0007669"/>
    <property type="project" value="TreeGrafter"/>
</dbReference>
<dbReference type="SUPFAM" id="SSF53244">
    <property type="entry name" value="MurD-like peptide ligases, peptide-binding domain"/>
    <property type="match status" value="1"/>
</dbReference>
<dbReference type="EC" id="6.3.2.17" evidence="3"/>
<evidence type="ECO:0000256" key="1">
    <source>
        <dbReference type="ARBA" id="ARBA00001946"/>
    </source>
</evidence>
<dbReference type="InterPro" id="IPR013221">
    <property type="entry name" value="Mur_ligase_cen"/>
</dbReference>
<evidence type="ECO:0000259" key="11">
    <source>
        <dbReference type="Pfam" id="PF08245"/>
    </source>
</evidence>
<reference evidence="12 13" key="1">
    <citation type="submission" date="2011-10" db="EMBL/GenBank/DDBJ databases">
        <title>The Genome Sequence of Lachnospiraceae bacterium ACC2.</title>
        <authorList>
            <consortium name="The Broad Institute Genome Sequencing Platform"/>
            <person name="Earl A."/>
            <person name="Ward D."/>
            <person name="Feldgarden M."/>
            <person name="Gevers D."/>
            <person name="Sizova M."/>
            <person name="Hazen A."/>
            <person name="Epstein S."/>
            <person name="Young S.K."/>
            <person name="Zeng Q."/>
            <person name="Gargeya S."/>
            <person name="Fitzgerald M."/>
            <person name="Haas B."/>
            <person name="Abouelleil A."/>
            <person name="Alvarado L."/>
            <person name="Arachchi H.M."/>
            <person name="Berlin A."/>
            <person name="Brown A."/>
            <person name="Chapman S.B."/>
            <person name="Chen Z."/>
            <person name="Dunbar C."/>
            <person name="Freedman E."/>
            <person name="Gearin G."/>
            <person name="Goldberg J."/>
            <person name="Griggs A."/>
            <person name="Gujja S."/>
            <person name="Heiman D."/>
            <person name="Howarth C."/>
            <person name="Larson L."/>
            <person name="Lui A."/>
            <person name="MacDonald P.J.P."/>
            <person name="Montmayeur A."/>
            <person name="Murphy C."/>
            <person name="Neiman D."/>
            <person name="Pearson M."/>
            <person name="Priest M."/>
            <person name="Roberts A."/>
            <person name="Saif S."/>
            <person name="Shea T."/>
            <person name="Shenoy N."/>
            <person name="Sisk P."/>
            <person name="Stolte C."/>
            <person name="Sykes S."/>
            <person name="Wortman J."/>
            <person name="Nusbaum C."/>
            <person name="Birren B."/>
        </authorList>
    </citation>
    <scope>NUCLEOTIDE SEQUENCE [LARGE SCALE GENOMIC DNA]</scope>
    <source>
        <strain evidence="12 13">ACC2</strain>
    </source>
</reference>
<dbReference type="GeneID" id="86940386"/>
<dbReference type="AlphaFoldDB" id="A0AA37DGA6"/>
<evidence type="ECO:0000256" key="7">
    <source>
        <dbReference type="ARBA" id="ARBA00022840"/>
    </source>
</evidence>
<evidence type="ECO:0000256" key="8">
    <source>
        <dbReference type="ARBA" id="ARBA00022842"/>
    </source>
</evidence>
<dbReference type="RefSeq" id="WP_009532439.1">
    <property type="nucleotide sequence ID" value="NZ_JH590862.1"/>
</dbReference>
<evidence type="ECO:0000256" key="6">
    <source>
        <dbReference type="ARBA" id="ARBA00022741"/>
    </source>
</evidence>
<evidence type="ECO:0000256" key="3">
    <source>
        <dbReference type="ARBA" id="ARBA00013025"/>
    </source>
</evidence>
<dbReference type="GO" id="GO:0046872">
    <property type="term" value="F:metal ion binding"/>
    <property type="evidence" value="ECO:0007669"/>
    <property type="project" value="UniProtKB-KW"/>
</dbReference>
<keyword evidence="6 10" id="KW-0547">Nucleotide-binding</keyword>
<evidence type="ECO:0000313" key="12">
    <source>
        <dbReference type="EMBL" id="EHO17007.1"/>
    </source>
</evidence>
<comment type="cofactor">
    <cofactor evidence="1">
        <name>Mg(2+)</name>
        <dbReference type="ChEBI" id="CHEBI:18420"/>
    </cofactor>
</comment>
<keyword evidence="8" id="KW-0460">Magnesium</keyword>
<evidence type="ECO:0000256" key="10">
    <source>
        <dbReference type="PIRNR" id="PIRNR001563"/>
    </source>
</evidence>
<comment type="catalytic activity">
    <reaction evidence="9">
        <text>(6S)-5,6,7,8-tetrahydrofolyl-(gamma-L-Glu)(n) + L-glutamate + ATP = (6S)-5,6,7,8-tetrahydrofolyl-(gamma-L-Glu)(n+1) + ADP + phosphate + H(+)</text>
        <dbReference type="Rhea" id="RHEA:10580"/>
        <dbReference type="Rhea" id="RHEA-COMP:14738"/>
        <dbReference type="Rhea" id="RHEA-COMP:14740"/>
        <dbReference type="ChEBI" id="CHEBI:15378"/>
        <dbReference type="ChEBI" id="CHEBI:29985"/>
        <dbReference type="ChEBI" id="CHEBI:30616"/>
        <dbReference type="ChEBI" id="CHEBI:43474"/>
        <dbReference type="ChEBI" id="CHEBI:141005"/>
        <dbReference type="ChEBI" id="CHEBI:456216"/>
        <dbReference type="EC" id="6.3.2.17"/>
    </reaction>
</comment>
<sequence>MAEERRCPDDLPMWGEKKTSVPEVRAFLDALGAPDRAFRVIHVAGTNGKGSVCAYLTEALRRAGYRVGTFVSPHLVDIRERILIDGKMVSSEVFRAAAETVKRQGEAEVRAGRNFPAYFEYLYYMAMLLFREAGCEVVVLETGLGGRLDATNSCAPCLTVLTSISLDHMQYLGDTVEKIAAEKAGIIKKKVPVVYLDAVPSVADIIAAKAREMQAPAYPVAPDRTDTRFAFLPAPYQRENAALAAKAFQVFSEGETGDARRRTAAVSFPEAVRATVWTARMQEIHPDVFLDGAHNADGVLRMAEAGAALAAKRGKKPLLLTSSVQDKELAAIAETFVKVLHPACIYLAPLHTSRGTEVHTLADIYRNKGAVAVKTYGSVGEALRQARGEQAEDAILFIAGSLYLAGEILAEESK</sequence>
<accession>A0AA37DGA6</accession>
<proteinExistence type="inferred from homology"/>
<dbReference type="PANTHER" id="PTHR11136:SF0">
    <property type="entry name" value="DIHYDROFOLATE SYNTHETASE-RELATED"/>
    <property type="match status" value="1"/>
</dbReference>
<feature type="domain" description="Mur ligase central" evidence="11">
    <location>
        <begin position="43"/>
        <end position="191"/>
    </location>
</feature>
<dbReference type="SUPFAM" id="SSF53623">
    <property type="entry name" value="MurD-like peptide ligases, catalytic domain"/>
    <property type="match status" value="1"/>
</dbReference>
<protein>
    <recommendedName>
        <fullName evidence="3">tetrahydrofolate synthase</fullName>
        <ecNumber evidence="3">6.3.2.17</ecNumber>
    </recommendedName>
</protein>
<gene>
    <name evidence="12" type="ORF">HMPREF9623_00606</name>
</gene>
<keyword evidence="4 10" id="KW-0436">Ligase</keyword>
<comment type="caution">
    <text evidence="12">The sequence shown here is derived from an EMBL/GenBank/DDBJ whole genome shotgun (WGS) entry which is preliminary data.</text>
</comment>
<dbReference type="Gene3D" id="3.40.1190.10">
    <property type="entry name" value="Mur-like, catalytic domain"/>
    <property type="match status" value="1"/>
</dbReference>
<organism evidence="12 13">
    <name type="scientific">Stomatobaculum longum</name>
    <dbReference type="NCBI Taxonomy" id="796942"/>
    <lineage>
        <taxon>Bacteria</taxon>
        <taxon>Bacillati</taxon>
        <taxon>Bacillota</taxon>
        <taxon>Clostridia</taxon>
        <taxon>Lachnospirales</taxon>
        <taxon>Lachnospiraceae</taxon>
        <taxon>Stomatobaculum</taxon>
    </lineage>
</organism>
<comment type="similarity">
    <text evidence="2 10">Belongs to the folylpolyglutamate synthase family.</text>
</comment>
<dbReference type="GO" id="GO:0004326">
    <property type="term" value="F:tetrahydrofolylpolyglutamate synthase activity"/>
    <property type="evidence" value="ECO:0007669"/>
    <property type="project" value="UniProtKB-EC"/>
</dbReference>
<dbReference type="NCBIfam" id="TIGR01499">
    <property type="entry name" value="folC"/>
    <property type="match status" value="1"/>
</dbReference>
<evidence type="ECO:0000313" key="13">
    <source>
        <dbReference type="Proteomes" id="UP000018466"/>
    </source>
</evidence>
<dbReference type="GO" id="GO:0008841">
    <property type="term" value="F:dihydrofolate synthase activity"/>
    <property type="evidence" value="ECO:0007669"/>
    <property type="project" value="TreeGrafter"/>
</dbReference>
<keyword evidence="7 10" id="KW-0067">ATP-binding</keyword>
<evidence type="ECO:0000256" key="2">
    <source>
        <dbReference type="ARBA" id="ARBA00008276"/>
    </source>
</evidence>
<dbReference type="PIRSF" id="PIRSF001563">
    <property type="entry name" value="Folylpolyglu_synth"/>
    <property type="match status" value="1"/>
</dbReference>
<dbReference type="InterPro" id="IPR036565">
    <property type="entry name" value="Mur-like_cat_sf"/>
</dbReference>
<dbReference type="InterPro" id="IPR001645">
    <property type="entry name" value="Folylpolyglutamate_synth"/>
</dbReference>